<proteinExistence type="predicted"/>
<gene>
    <name evidence="3" type="primary">O93841</name>
</gene>
<feature type="domain" description="CxC2-like cysteine cluster KDZ transposase-associated" evidence="2">
    <location>
        <begin position="256"/>
        <end position="335"/>
    </location>
</feature>
<feature type="region of interest" description="Disordered" evidence="1">
    <location>
        <begin position="150"/>
        <end position="195"/>
    </location>
</feature>
<evidence type="ECO:0000313" key="3">
    <source>
        <dbReference type="EMBL" id="VWP00673.1"/>
    </source>
</evidence>
<accession>A0A5K1K3H2</accession>
<feature type="compositionally biased region" description="Acidic residues" evidence="1">
    <location>
        <begin position="185"/>
        <end position="195"/>
    </location>
</feature>
<organism evidence="3">
    <name type="scientific">Ganoderma boninense</name>
    <dbReference type="NCBI Taxonomy" id="34458"/>
    <lineage>
        <taxon>Eukaryota</taxon>
        <taxon>Fungi</taxon>
        <taxon>Dikarya</taxon>
        <taxon>Basidiomycota</taxon>
        <taxon>Agaricomycotina</taxon>
        <taxon>Agaricomycetes</taxon>
        <taxon>Polyporales</taxon>
        <taxon>Polyporaceae</taxon>
        <taxon>Ganoderma</taxon>
    </lineage>
</organism>
<evidence type="ECO:0000256" key="1">
    <source>
        <dbReference type="SAM" id="MobiDB-lite"/>
    </source>
</evidence>
<feature type="region of interest" description="Disordered" evidence="1">
    <location>
        <begin position="1"/>
        <end position="23"/>
    </location>
</feature>
<sequence length="877" mass="98446">MVPETTSNAGPAHATIGDADPPLKSSTDIPGYDEFVFDNLTPLRRSAKVPAFFFLFVTKTYQLTTSVQKSQNDYQREYLDLQDEYIYRRLMCEAPPEDGVASCGHLPASWSHPLHRIEFWEGSYFRPAWLRQVGIQLHCGHGGAACPQLGTYDSGPGTPSLPSLDSARPGPAPVQLPFFSHAPDDLDNPPEATEDEEIPYLIEEEDSDFEDEDADLHPADRDGRLLPNLTDLPWVGEATCRADPSVPASDATFRNDRLVVVVDIEGIHELPFTFCMCPNAAPEDIQLLELGYYPASSTRPKTVFTTRVLDDFLLANRECKTSTRNYYNKLRRVTNPALPHMVPDRYKELLRVSRQWRVQQMRMSAGFGHRQDEIGPGGLAVQCPTCPRPGVNLPEGWEKDEQTWKYTRSVVMDGNFSAQHRKMRNPDDDVPLADGHAFMVKDLPYKEHLKTAKEYNEVLNPLAMTTAPCLRQLLNGRSWRRPESEPLRVQGTASSVLMPALTFNKANATILIRKWKRACKEWGPAVTAFEELSEASDQETLQRWTAEAKVADTGREGDPACMDIYDVDANPVPTRKEVQLMLGGQELNAGEGGLGAADWIASGLRIEETKIGIAYTARRVVSTSGTQARLSLVQQRQKVASAISAFHRVGVRHMPGRMPGDGGDIRSDTTDFGIQWDEERDDQNVPQEGSDFPADQPESHPIALPSTFGARFLRLHGFEDLMKKERQLREGQMNDALQGIRTGIGYKSLLYRAKVRNASSYRARLRSFDDVHVADEGVRKHVRIYMQSRAAMDRLFDSDVPEDQQELHTVRLRYREIKKEDLRASTAVLEAFTPGLRNEHSAWFWNVSDTETGAESAWTQQCGYILVALYALRGPPS</sequence>
<dbReference type="Pfam" id="PF18803">
    <property type="entry name" value="CxC2"/>
    <property type="match status" value="1"/>
</dbReference>
<dbReference type="EMBL" id="LR728702">
    <property type="protein sequence ID" value="VWP00673.1"/>
    <property type="molecule type" value="Genomic_DNA"/>
</dbReference>
<feature type="region of interest" description="Disordered" evidence="1">
    <location>
        <begin position="681"/>
        <end position="700"/>
    </location>
</feature>
<reference evidence="3" key="1">
    <citation type="submission" date="2019-10" db="EMBL/GenBank/DDBJ databases">
        <authorList>
            <person name="Nor Muhammad N."/>
        </authorList>
    </citation>
    <scope>NUCLEOTIDE SEQUENCE</scope>
</reference>
<protein>
    <submittedName>
        <fullName evidence="3">CHIP6</fullName>
    </submittedName>
</protein>
<dbReference type="InterPro" id="IPR041457">
    <property type="entry name" value="CxC2_KDZ-assoc"/>
</dbReference>
<name>A0A5K1K3H2_9APHY</name>
<dbReference type="AlphaFoldDB" id="A0A5K1K3H2"/>
<evidence type="ECO:0000259" key="2">
    <source>
        <dbReference type="Pfam" id="PF18803"/>
    </source>
</evidence>